<comment type="caution">
    <text evidence="8">The sequence shown here is derived from an EMBL/GenBank/DDBJ whole genome shotgun (WGS) entry which is preliminary data.</text>
</comment>
<dbReference type="InterPro" id="IPR024671">
    <property type="entry name" value="Atg22-like"/>
</dbReference>
<evidence type="ECO:0000256" key="2">
    <source>
        <dbReference type="ARBA" id="ARBA00022448"/>
    </source>
</evidence>
<organism evidence="8 9">
    <name type="scientific">Plastoroseomonas arctica</name>
    <dbReference type="NCBI Taxonomy" id="1509237"/>
    <lineage>
        <taxon>Bacteria</taxon>
        <taxon>Pseudomonadati</taxon>
        <taxon>Pseudomonadota</taxon>
        <taxon>Alphaproteobacteria</taxon>
        <taxon>Acetobacterales</taxon>
        <taxon>Acetobacteraceae</taxon>
        <taxon>Plastoroseomonas</taxon>
    </lineage>
</organism>
<reference evidence="8" key="2">
    <citation type="journal article" date="2021" name="Syst. Appl. Microbiol.">
        <title>Roseomonas hellenica sp. nov., isolated from roots of wild-growing Alkanna tinctoria.</title>
        <authorList>
            <person name="Rat A."/>
            <person name="Naranjo H.D."/>
            <person name="Lebbe L."/>
            <person name="Cnockaert M."/>
            <person name="Krigas N."/>
            <person name="Grigoriadou K."/>
            <person name="Maloupa E."/>
            <person name="Willems A."/>
        </authorList>
    </citation>
    <scope>NUCLEOTIDE SEQUENCE</scope>
    <source>
        <strain evidence="8">LMG 28251</strain>
    </source>
</reference>
<dbReference type="InterPro" id="IPR036259">
    <property type="entry name" value="MFS_trans_sf"/>
</dbReference>
<feature type="transmembrane region" description="Helical" evidence="6">
    <location>
        <begin position="12"/>
        <end position="31"/>
    </location>
</feature>
<feature type="transmembrane region" description="Helical" evidence="6">
    <location>
        <begin position="102"/>
        <end position="122"/>
    </location>
</feature>
<dbReference type="PROSITE" id="PS50850">
    <property type="entry name" value="MFS"/>
    <property type="match status" value="1"/>
</dbReference>
<dbReference type="SUPFAM" id="SSF103473">
    <property type="entry name" value="MFS general substrate transporter"/>
    <property type="match status" value="1"/>
</dbReference>
<proteinExistence type="predicted"/>
<dbReference type="InterPro" id="IPR050495">
    <property type="entry name" value="ATG22/LtaA_families"/>
</dbReference>
<dbReference type="Gene3D" id="1.20.1250.20">
    <property type="entry name" value="MFS general substrate transporter like domains"/>
    <property type="match status" value="1"/>
</dbReference>
<dbReference type="InterPro" id="IPR020846">
    <property type="entry name" value="MFS_dom"/>
</dbReference>
<feature type="transmembrane region" description="Helical" evidence="6">
    <location>
        <begin position="357"/>
        <end position="379"/>
    </location>
</feature>
<evidence type="ECO:0000313" key="9">
    <source>
        <dbReference type="Proteomes" id="UP001196068"/>
    </source>
</evidence>
<dbReference type="RefSeq" id="WP_211875210.1">
    <property type="nucleotide sequence ID" value="NZ_JAAEDH010000017.1"/>
</dbReference>
<feature type="transmembrane region" description="Helical" evidence="6">
    <location>
        <begin position="76"/>
        <end position="96"/>
    </location>
</feature>
<dbReference type="GO" id="GO:0012505">
    <property type="term" value="C:endomembrane system"/>
    <property type="evidence" value="ECO:0007669"/>
    <property type="project" value="UniProtKB-SubCell"/>
</dbReference>
<evidence type="ECO:0000256" key="6">
    <source>
        <dbReference type="SAM" id="Phobius"/>
    </source>
</evidence>
<dbReference type="PANTHER" id="PTHR23519">
    <property type="entry name" value="AUTOPHAGY-RELATED PROTEIN 22"/>
    <property type="match status" value="1"/>
</dbReference>
<keyword evidence="4 6" id="KW-1133">Transmembrane helix</keyword>
<dbReference type="AlphaFoldDB" id="A0AAF1KKD3"/>
<feature type="transmembrane region" description="Helical" evidence="6">
    <location>
        <begin position="272"/>
        <end position="292"/>
    </location>
</feature>
<dbReference type="Pfam" id="PF11700">
    <property type="entry name" value="ATG22"/>
    <property type="match status" value="1"/>
</dbReference>
<keyword evidence="5 6" id="KW-0472">Membrane</keyword>
<gene>
    <name evidence="8" type="ORF">GXW79_14905</name>
</gene>
<keyword evidence="9" id="KW-1185">Reference proteome</keyword>
<reference evidence="8" key="1">
    <citation type="submission" date="2020-01" db="EMBL/GenBank/DDBJ databases">
        <authorList>
            <person name="Rat A."/>
        </authorList>
    </citation>
    <scope>NUCLEOTIDE SEQUENCE</scope>
    <source>
        <strain evidence="8">LMG 28251</strain>
    </source>
</reference>
<dbReference type="PANTHER" id="PTHR23519:SF1">
    <property type="entry name" value="AUTOPHAGY-RELATED PROTEIN 22"/>
    <property type="match status" value="1"/>
</dbReference>
<protein>
    <submittedName>
        <fullName evidence="8">MFS transporter</fullName>
    </submittedName>
</protein>
<feature type="transmembrane region" description="Helical" evidence="6">
    <location>
        <begin position="51"/>
        <end position="69"/>
    </location>
</feature>
<evidence type="ECO:0000256" key="4">
    <source>
        <dbReference type="ARBA" id="ARBA00022989"/>
    </source>
</evidence>
<feature type="transmembrane region" description="Helical" evidence="6">
    <location>
        <begin position="391"/>
        <end position="410"/>
    </location>
</feature>
<evidence type="ECO:0000256" key="3">
    <source>
        <dbReference type="ARBA" id="ARBA00022692"/>
    </source>
</evidence>
<feature type="transmembrane region" description="Helical" evidence="6">
    <location>
        <begin position="182"/>
        <end position="201"/>
    </location>
</feature>
<feature type="domain" description="Major facilitator superfamily (MFS) profile" evidence="7">
    <location>
        <begin position="1"/>
        <end position="414"/>
    </location>
</feature>
<accession>A0AAF1KKD3</accession>
<evidence type="ECO:0000313" key="8">
    <source>
        <dbReference type="EMBL" id="MBR0656370.1"/>
    </source>
</evidence>
<evidence type="ECO:0000256" key="5">
    <source>
        <dbReference type="ARBA" id="ARBA00023136"/>
    </source>
</evidence>
<dbReference type="GO" id="GO:0022857">
    <property type="term" value="F:transmembrane transporter activity"/>
    <property type="evidence" value="ECO:0007669"/>
    <property type="project" value="InterPro"/>
</dbReference>
<name>A0AAF1KKD3_9PROT</name>
<evidence type="ECO:0000259" key="7">
    <source>
        <dbReference type="PROSITE" id="PS50850"/>
    </source>
</evidence>
<feature type="transmembrane region" description="Helical" evidence="6">
    <location>
        <begin position="244"/>
        <end position="266"/>
    </location>
</feature>
<sequence>MTRKAFAWALYDWANSAFPTVVSTFVIAAYFTQGIAPDPVTGQARWGWMQTLAGLAIAILAPIMGAVADSGGRRRLMLLWCTVVCATATATLWFATPEPGSALLALAAVGIATIAFEIGTVFYNSMLPQVATPEQTGRVSGLAWGLGYAGGLCCLAVCLALVLPATPPFGLDKAASEPVRAAALIVAVWMLGFGWPVLFALPDPPPRERPGWAAAARLGLTEVGAVLRSLPRSPALLRFMVARLFYTDGLNTLFAFGAIFAAGVYGLSFIEIMIFGIALNVTAGAGAAGFGLIEDRIGSRTTILLALTGVAFFGTGLLVASGTLAFWLLALPLGIFVGPAQAASRSLMVKMAPADQVSAHFGLFALSGRVTGFLGPAALAAVTEITGSQRAGMATVIVFLIAGGAILAGMRGQR</sequence>
<keyword evidence="3 6" id="KW-0812">Transmembrane</keyword>
<keyword evidence="2" id="KW-0813">Transport</keyword>
<evidence type="ECO:0000256" key="1">
    <source>
        <dbReference type="ARBA" id="ARBA00004127"/>
    </source>
</evidence>
<dbReference type="EMBL" id="JAAEDH010000017">
    <property type="protein sequence ID" value="MBR0656370.1"/>
    <property type="molecule type" value="Genomic_DNA"/>
</dbReference>
<dbReference type="Proteomes" id="UP001196068">
    <property type="component" value="Unassembled WGS sequence"/>
</dbReference>
<feature type="transmembrane region" description="Helical" evidence="6">
    <location>
        <begin position="304"/>
        <end position="337"/>
    </location>
</feature>
<feature type="transmembrane region" description="Helical" evidence="6">
    <location>
        <begin position="142"/>
        <end position="162"/>
    </location>
</feature>
<comment type="subcellular location">
    <subcellularLocation>
        <location evidence="1">Endomembrane system</location>
        <topology evidence="1">Multi-pass membrane protein</topology>
    </subcellularLocation>
</comment>